<gene>
    <name evidence="2" type="ORF">LQ567_18330</name>
</gene>
<feature type="transmembrane region" description="Helical" evidence="1">
    <location>
        <begin position="147"/>
        <end position="167"/>
    </location>
</feature>
<sequence length="244" mass="27030">MKKVVTYKRVLGTVTITAGVLSAACMLAGIIAVEFNFDVFSDTTLLLQYARNFKSAYWFLLFDMAGYYLLLLPVIFYLHQQYRYHSPWVPLFTFSGIGYVLTGAIGAAVLAAVWPYLMQKYSGAPATDQHIIHLIFNAMTTAVAKGLWNMLEVLFAAVWWIGFGVLLRRDNKIIGMMSIIAGAACLSDAVGTITDWNVLAETGVNIYLLLGILWPVMLGIYILRKPDTMASFSTVAPNLSTSEK</sequence>
<keyword evidence="1" id="KW-1133">Transmembrane helix</keyword>
<proteinExistence type="predicted"/>
<reference evidence="2 3" key="1">
    <citation type="submission" date="2021-11" db="EMBL/GenBank/DDBJ databases">
        <title>Genomic of Niabella pedocola.</title>
        <authorList>
            <person name="Wu T."/>
        </authorList>
    </citation>
    <scope>NUCLEOTIDE SEQUENCE [LARGE SCALE GENOMIC DNA]</scope>
    <source>
        <strain evidence="2 3">JCM 31011</strain>
    </source>
</reference>
<feature type="transmembrane region" description="Helical" evidence="1">
    <location>
        <begin position="91"/>
        <end position="117"/>
    </location>
</feature>
<feature type="transmembrane region" description="Helical" evidence="1">
    <location>
        <begin position="12"/>
        <end position="37"/>
    </location>
</feature>
<name>A0ABS8PXU6_9BACT</name>
<dbReference type="RefSeq" id="WP_231006955.1">
    <property type="nucleotide sequence ID" value="NZ_JAJNEC010000005.1"/>
</dbReference>
<protein>
    <recommendedName>
        <fullName evidence="4">DUF4386 domain-containing protein</fullName>
    </recommendedName>
</protein>
<feature type="transmembrane region" description="Helical" evidence="1">
    <location>
        <begin position="174"/>
        <end position="194"/>
    </location>
</feature>
<keyword evidence="1" id="KW-0472">Membrane</keyword>
<feature type="transmembrane region" description="Helical" evidence="1">
    <location>
        <begin position="57"/>
        <end position="79"/>
    </location>
</feature>
<feature type="transmembrane region" description="Helical" evidence="1">
    <location>
        <begin position="206"/>
        <end position="223"/>
    </location>
</feature>
<dbReference type="EMBL" id="JAJNEC010000005">
    <property type="protein sequence ID" value="MCD2424746.1"/>
    <property type="molecule type" value="Genomic_DNA"/>
</dbReference>
<comment type="caution">
    <text evidence="2">The sequence shown here is derived from an EMBL/GenBank/DDBJ whole genome shotgun (WGS) entry which is preliminary data.</text>
</comment>
<organism evidence="2 3">
    <name type="scientific">Niabella pedocola</name>
    <dbReference type="NCBI Taxonomy" id="1752077"/>
    <lineage>
        <taxon>Bacteria</taxon>
        <taxon>Pseudomonadati</taxon>
        <taxon>Bacteroidota</taxon>
        <taxon>Chitinophagia</taxon>
        <taxon>Chitinophagales</taxon>
        <taxon>Chitinophagaceae</taxon>
        <taxon>Niabella</taxon>
    </lineage>
</organism>
<evidence type="ECO:0000313" key="2">
    <source>
        <dbReference type="EMBL" id="MCD2424746.1"/>
    </source>
</evidence>
<evidence type="ECO:0000256" key="1">
    <source>
        <dbReference type="SAM" id="Phobius"/>
    </source>
</evidence>
<dbReference type="PROSITE" id="PS51257">
    <property type="entry name" value="PROKAR_LIPOPROTEIN"/>
    <property type="match status" value="1"/>
</dbReference>
<evidence type="ECO:0008006" key="4">
    <source>
        <dbReference type="Google" id="ProtNLM"/>
    </source>
</evidence>
<dbReference type="Proteomes" id="UP001199816">
    <property type="component" value="Unassembled WGS sequence"/>
</dbReference>
<evidence type="ECO:0000313" key="3">
    <source>
        <dbReference type="Proteomes" id="UP001199816"/>
    </source>
</evidence>
<accession>A0ABS8PXU6</accession>
<keyword evidence="1" id="KW-0812">Transmembrane</keyword>
<keyword evidence="3" id="KW-1185">Reference proteome</keyword>